<dbReference type="AlphaFoldDB" id="A0A9P7YN12"/>
<evidence type="ECO:0000256" key="2">
    <source>
        <dbReference type="SAM" id="SignalP"/>
    </source>
</evidence>
<feature type="region of interest" description="Disordered" evidence="1">
    <location>
        <begin position="301"/>
        <end position="320"/>
    </location>
</feature>
<gene>
    <name evidence="3" type="ORF">BJ875DRAFT_237371</name>
</gene>
<feature type="chain" id="PRO_5040354047" description="GPI anchored protein" evidence="2">
    <location>
        <begin position="25"/>
        <end position="457"/>
    </location>
</feature>
<comment type="caution">
    <text evidence="3">The sequence shown here is derived from an EMBL/GenBank/DDBJ whole genome shotgun (WGS) entry which is preliminary data.</text>
</comment>
<dbReference type="PANTHER" id="PTHR39599">
    <property type="entry name" value="GPI-ANCHORED PROTEIN (EUROFUNG)-RELATED-RELATED"/>
    <property type="match status" value="1"/>
</dbReference>
<evidence type="ECO:0008006" key="5">
    <source>
        <dbReference type="Google" id="ProtNLM"/>
    </source>
</evidence>
<keyword evidence="4" id="KW-1185">Reference proteome</keyword>
<evidence type="ECO:0000313" key="4">
    <source>
        <dbReference type="Proteomes" id="UP000824998"/>
    </source>
</evidence>
<accession>A0A9P7YN12</accession>
<proteinExistence type="predicted"/>
<dbReference type="Proteomes" id="UP000824998">
    <property type="component" value="Unassembled WGS sequence"/>
</dbReference>
<feature type="signal peptide" evidence="2">
    <location>
        <begin position="1"/>
        <end position="24"/>
    </location>
</feature>
<organism evidence="3 4">
    <name type="scientific">Amylocarpus encephaloides</name>
    <dbReference type="NCBI Taxonomy" id="45428"/>
    <lineage>
        <taxon>Eukaryota</taxon>
        <taxon>Fungi</taxon>
        <taxon>Dikarya</taxon>
        <taxon>Ascomycota</taxon>
        <taxon>Pezizomycotina</taxon>
        <taxon>Leotiomycetes</taxon>
        <taxon>Helotiales</taxon>
        <taxon>Helotiales incertae sedis</taxon>
        <taxon>Amylocarpus</taxon>
    </lineage>
</organism>
<protein>
    <recommendedName>
        <fullName evidence="5">GPI anchored protein</fullName>
    </recommendedName>
</protein>
<sequence>MRPSSILDLPSSMLFLIASLSTCAEPLEATRAPGRWQSDLEVRANDQPGSSIHRRRAAEEHLRMGRSPIGVMKMSGDEGEKFYMEYWQFQGNIGQSSSPASPVRPRDDEEVILLANGSMAIPFRAPLALHLGHELEDYQDLRAREAAVLAILEKREFTCPTGYLACAGIGFPNSCCAANENCFSIQDTGLGPVGCCPKGVNCGGTISQCNSPNTPCAQDLGGGCCIPKYVCQGVGCVLNSTVVVAPAPPTSTSSSIVAAPTTPSTTSVSTTAPVTTSVSTSTSVIPSTTPTTSRTVIIPTSTATGVPPVRPTSMASGTTSTTTELPGTYCPTGFYACSAHYDGGCCQIGRDCAKISCPTTSSTTLISSGQTIVVPVGAAATVATPTGTCATGWSTCAASIGGNCCPSGWDCGTASCTSLSPTNTEVVQKASPNIGVKRGVNVGACLGVVLVGSWMML</sequence>
<evidence type="ECO:0000313" key="3">
    <source>
        <dbReference type="EMBL" id="KAG9236222.1"/>
    </source>
</evidence>
<dbReference type="OrthoDB" id="2426396at2759"/>
<keyword evidence="2" id="KW-0732">Signal</keyword>
<dbReference type="PANTHER" id="PTHR39599:SF2">
    <property type="entry name" value="ANCHORED PROTEIN, PUTATIVE (AFU_ORTHOLOGUE AFUA_1G09650)-RELATED"/>
    <property type="match status" value="1"/>
</dbReference>
<name>A0A9P7YN12_9HELO</name>
<evidence type="ECO:0000256" key="1">
    <source>
        <dbReference type="SAM" id="MobiDB-lite"/>
    </source>
</evidence>
<dbReference type="EMBL" id="MU251412">
    <property type="protein sequence ID" value="KAG9236222.1"/>
    <property type="molecule type" value="Genomic_DNA"/>
</dbReference>
<reference evidence="3" key="1">
    <citation type="journal article" date="2021" name="IMA Fungus">
        <title>Genomic characterization of three marine fungi, including Emericellopsis atlantica sp. nov. with signatures of a generalist lifestyle and marine biomass degradation.</title>
        <authorList>
            <person name="Hagestad O.C."/>
            <person name="Hou L."/>
            <person name="Andersen J.H."/>
            <person name="Hansen E.H."/>
            <person name="Altermark B."/>
            <person name="Li C."/>
            <person name="Kuhnert E."/>
            <person name="Cox R.J."/>
            <person name="Crous P.W."/>
            <person name="Spatafora J.W."/>
            <person name="Lail K."/>
            <person name="Amirebrahimi M."/>
            <person name="Lipzen A."/>
            <person name="Pangilinan J."/>
            <person name="Andreopoulos W."/>
            <person name="Hayes R.D."/>
            <person name="Ng V."/>
            <person name="Grigoriev I.V."/>
            <person name="Jackson S.A."/>
            <person name="Sutton T.D.S."/>
            <person name="Dobson A.D.W."/>
            <person name="Rama T."/>
        </authorList>
    </citation>
    <scope>NUCLEOTIDE SEQUENCE</scope>
    <source>
        <strain evidence="3">TRa018bII</strain>
    </source>
</reference>